<keyword evidence="4" id="KW-0378">Hydrolase</keyword>
<accession>A0A1F8EC96</accession>
<dbReference type="AlphaFoldDB" id="A0A1F8EC96"/>
<protein>
    <submittedName>
        <fullName evidence="8">CRISPR-associated endonuclease Cas2</fullName>
    </submittedName>
</protein>
<evidence type="ECO:0000256" key="5">
    <source>
        <dbReference type="ARBA" id="ARBA00022842"/>
    </source>
</evidence>
<name>A0A1F8EC96_9BACT</name>
<dbReference type="EMBL" id="MGJA01000003">
    <property type="protein sequence ID" value="OGM98217.1"/>
    <property type="molecule type" value="Genomic_DNA"/>
</dbReference>
<keyword evidence="5" id="KW-0460">Magnesium</keyword>
<dbReference type="GO" id="GO:0043571">
    <property type="term" value="P:maintenance of CRISPR repeat elements"/>
    <property type="evidence" value="ECO:0007669"/>
    <property type="project" value="InterPro"/>
</dbReference>
<comment type="caution">
    <text evidence="8">The sequence shown here is derived from an EMBL/GenBank/DDBJ whole genome shotgun (WGS) entry which is preliminary data.</text>
</comment>
<dbReference type="Pfam" id="PF20803">
    <property type="entry name" value="PaaX_M"/>
    <property type="match status" value="1"/>
</dbReference>
<proteinExistence type="predicted"/>
<dbReference type="Gene3D" id="3.30.70.2650">
    <property type="match status" value="1"/>
</dbReference>
<sequence length="172" mass="20211">MEKSFVEKFLENIVGITGGLFNVWVNTSYKGFRPGGSRSRSYYYGFKNLERRGLIKNFNNDHFIFTQAGKKWADKSLKKYFLTKYRGLWDKKWRIIIFDIPQDMHQARIKLRKKLQSIGCVMLQKSVFVFPYECHEEIGDICESLEIGDYVDILIAESAGSREQELRKIFGL</sequence>
<dbReference type="NCBIfam" id="TIGR01573">
    <property type="entry name" value="cas2"/>
    <property type="match status" value="1"/>
</dbReference>
<evidence type="ECO:0000313" key="8">
    <source>
        <dbReference type="EMBL" id="OGM98217.1"/>
    </source>
</evidence>
<keyword evidence="3 8" id="KW-0255">Endonuclease</keyword>
<gene>
    <name evidence="8" type="ORF">A2735_00720</name>
</gene>
<dbReference type="STRING" id="1802660.A2735_00720"/>
<dbReference type="InterPro" id="IPR048846">
    <property type="entry name" value="PaaX-like_central"/>
</dbReference>
<evidence type="ECO:0000259" key="7">
    <source>
        <dbReference type="Pfam" id="PF20803"/>
    </source>
</evidence>
<organism evidence="8 9">
    <name type="scientific">Candidatus Yanofskybacteria bacterium RIFCSPHIGHO2_01_FULL_41_21</name>
    <dbReference type="NCBI Taxonomy" id="1802660"/>
    <lineage>
        <taxon>Bacteria</taxon>
        <taxon>Candidatus Yanofskyibacteriota</taxon>
    </lineage>
</organism>
<keyword evidence="6" id="KW-0051">Antiviral defense</keyword>
<dbReference type="SUPFAM" id="SSF143430">
    <property type="entry name" value="TTP0101/SSO1404-like"/>
    <property type="match status" value="1"/>
</dbReference>
<evidence type="ECO:0000313" key="9">
    <source>
        <dbReference type="Proteomes" id="UP000178520"/>
    </source>
</evidence>
<evidence type="ECO:0000256" key="2">
    <source>
        <dbReference type="ARBA" id="ARBA00022723"/>
    </source>
</evidence>
<reference evidence="8 9" key="1">
    <citation type="journal article" date="2016" name="Nat. Commun.">
        <title>Thousands of microbial genomes shed light on interconnected biogeochemical processes in an aquifer system.</title>
        <authorList>
            <person name="Anantharaman K."/>
            <person name="Brown C.T."/>
            <person name="Hug L.A."/>
            <person name="Sharon I."/>
            <person name="Castelle C.J."/>
            <person name="Probst A.J."/>
            <person name="Thomas B.C."/>
            <person name="Singh A."/>
            <person name="Wilkins M.J."/>
            <person name="Karaoz U."/>
            <person name="Brodie E.L."/>
            <person name="Williams K.H."/>
            <person name="Hubbard S.S."/>
            <person name="Banfield J.F."/>
        </authorList>
    </citation>
    <scope>NUCLEOTIDE SEQUENCE [LARGE SCALE GENOMIC DNA]</scope>
</reference>
<dbReference type="InterPro" id="IPR021127">
    <property type="entry name" value="CRISPR_associated_Cas2"/>
</dbReference>
<evidence type="ECO:0000256" key="6">
    <source>
        <dbReference type="ARBA" id="ARBA00023118"/>
    </source>
</evidence>
<keyword evidence="2" id="KW-0479">Metal-binding</keyword>
<feature type="domain" description="Transcriptional repressor PaaX-like central Cas2-like" evidence="7">
    <location>
        <begin position="89"/>
        <end position="164"/>
    </location>
</feature>
<dbReference type="Proteomes" id="UP000178520">
    <property type="component" value="Unassembled WGS sequence"/>
</dbReference>
<dbReference type="GO" id="GO:0004521">
    <property type="term" value="F:RNA endonuclease activity"/>
    <property type="evidence" value="ECO:0007669"/>
    <property type="project" value="InterPro"/>
</dbReference>
<evidence type="ECO:0000256" key="3">
    <source>
        <dbReference type="ARBA" id="ARBA00022759"/>
    </source>
</evidence>
<keyword evidence="1" id="KW-0540">Nuclease</keyword>
<evidence type="ECO:0000256" key="4">
    <source>
        <dbReference type="ARBA" id="ARBA00022801"/>
    </source>
</evidence>
<evidence type="ECO:0000256" key="1">
    <source>
        <dbReference type="ARBA" id="ARBA00022722"/>
    </source>
</evidence>